<dbReference type="EMBL" id="LGUB01000031">
    <property type="protein sequence ID" value="KRH94792.1"/>
    <property type="molecule type" value="Genomic_DNA"/>
</dbReference>
<reference evidence="2 3" key="1">
    <citation type="submission" date="2015-07" db="EMBL/GenBank/DDBJ databases">
        <title>The genome of Pseudoloma neurophilia, a relevant intracellular parasite of the zebrafish.</title>
        <authorList>
            <person name="Ndikumana S."/>
            <person name="Pelin A."/>
            <person name="Sanders J."/>
            <person name="Corradi N."/>
        </authorList>
    </citation>
    <scope>NUCLEOTIDE SEQUENCE [LARGE SCALE GENOMIC DNA]</scope>
    <source>
        <strain evidence="2 3">MK1</strain>
    </source>
</reference>
<proteinExistence type="predicted"/>
<dbReference type="PANTHER" id="PTHR37984:SF5">
    <property type="entry name" value="PROTEIN NYNRIN-LIKE"/>
    <property type="match status" value="1"/>
</dbReference>
<comment type="caution">
    <text evidence="2">The sequence shown here is derived from an EMBL/GenBank/DDBJ whole genome shotgun (WGS) entry which is preliminary data.</text>
</comment>
<sequence>LQSQCNGAVERFNQSFINKLAKFVYDDIENWSNMVNTALYSYNICNISRLGASPLNLLYSREPYDFSLDNLTNVMISDKSIGELDKIRNKLINETIKKREKEMADLPKKDLPDDLKEGQLVRKRKFAYEMGSKFESSWSVPFWIIKNNGKGCYWIRCLDGNTFKINRRDIDPIEQDNES</sequence>
<evidence type="ECO:0000313" key="3">
    <source>
        <dbReference type="Proteomes" id="UP000051530"/>
    </source>
</evidence>
<dbReference type="InterPro" id="IPR050951">
    <property type="entry name" value="Retrovirus_Pol_polyprotein"/>
</dbReference>
<dbReference type="GO" id="GO:0005634">
    <property type="term" value="C:nucleus"/>
    <property type="evidence" value="ECO:0007669"/>
    <property type="project" value="UniProtKB-ARBA"/>
</dbReference>
<organism evidence="2 3">
    <name type="scientific">Pseudoloma neurophilia</name>
    <dbReference type="NCBI Taxonomy" id="146866"/>
    <lineage>
        <taxon>Eukaryota</taxon>
        <taxon>Fungi</taxon>
        <taxon>Fungi incertae sedis</taxon>
        <taxon>Microsporidia</taxon>
        <taxon>Pseudoloma</taxon>
    </lineage>
</organism>
<dbReference type="InterPro" id="IPR012337">
    <property type="entry name" value="RNaseH-like_sf"/>
</dbReference>
<feature type="non-terminal residue" evidence="2">
    <location>
        <position position="1"/>
    </location>
</feature>
<dbReference type="Gene3D" id="3.30.420.10">
    <property type="entry name" value="Ribonuclease H-like superfamily/Ribonuclease H"/>
    <property type="match status" value="1"/>
</dbReference>
<accession>A0A0R0M0C6</accession>
<gene>
    <name evidence="2" type="ORF">M153_1470006287</name>
</gene>
<dbReference type="InterPro" id="IPR001584">
    <property type="entry name" value="Integrase_cat-core"/>
</dbReference>
<dbReference type="OrthoDB" id="2194574at2759"/>
<name>A0A0R0M0C6_9MICR</name>
<dbReference type="GO" id="GO:0003676">
    <property type="term" value="F:nucleic acid binding"/>
    <property type="evidence" value="ECO:0007669"/>
    <property type="project" value="InterPro"/>
</dbReference>
<dbReference type="SUPFAM" id="SSF53098">
    <property type="entry name" value="Ribonuclease H-like"/>
    <property type="match status" value="1"/>
</dbReference>
<feature type="domain" description="Integrase catalytic" evidence="1">
    <location>
        <begin position="1"/>
        <end position="62"/>
    </location>
</feature>
<evidence type="ECO:0000259" key="1">
    <source>
        <dbReference type="PROSITE" id="PS50994"/>
    </source>
</evidence>
<dbReference type="PROSITE" id="PS50994">
    <property type="entry name" value="INTEGRASE"/>
    <property type="match status" value="1"/>
</dbReference>
<dbReference type="VEuPathDB" id="MicrosporidiaDB:M153_1470006287"/>
<dbReference type="PANTHER" id="PTHR37984">
    <property type="entry name" value="PROTEIN CBG26694"/>
    <property type="match status" value="1"/>
</dbReference>
<dbReference type="AlphaFoldDB" id="A0A0R0M0C6"/>
<dbReference type="InterPro" id="IPR036397">
    <property type="entry name" value="RNaseH_sf"/>
</dbReference>
<evidence type="ECO:0000313" key="2">
    <source>
        <dbReference type="EMBL" id="KRH94792.1"/>
    </source>
</evidence>
<dbReference type="GO" id="GO:0015074">
    <property type="term" value="P:DNA integration"/>
    <property type="evidence" value="ECO:0007669"/>
    <property type="project" value="InterPro"/>
</dbReference>
<protein>
    <submittedName>
        <fullName evidence="2">Pol polyprotein</fullName>
    </submittedName>
</protein>
<keyword evidence="3" id="KW-1185">Reference proteome</keyword>
<dbReference type="Proteomes" id="UP000051530">
    <property type="component" value="Unassembled WGS sequence"/>
</dbReference>